<protein>
    <submittedName>
        <fullName evidence="5">HIT family protein</fullName>
    </submittedName>
</protein>
<dbReference type="PROSITE" id="PS51084">
    <property type="entry name" value="HIT_2"/>
    <property type="match status" value="1"/>
</dbReference>
<accession>A0A2H0RKV0</accession>
<dbReference type="EMBL" id="PCYK01000003">
    <property type="protein sequence ID" value="PIR46415.1"/>
    <property type="molecule type" value="Genomic_DNA"/>
</dbReference>
<dbReference type="SUPFAM" id="SSF54197">
    <property type="entry name" value="HIT-like"/>
    <property type="match status" value="1"/>
</dbReference>
<dbReference type="AlphaFoldDB" id="A0A2H0RKV0"/>
<dbReference type="GO" id="GO:0009117">
    <property type="term" value="P:nucleotide metabolic process"/>
    <property type="evidence" value="ECO:0007669"/>
    <property type="project" value="TreeGrafter"/>
</dbReference>
<organism evidence="5 6">
    <name type="scientific">Candidatus Vogelbacteria bacterium CG10_big_fil_rev_8_21_14_0_10_49_38</name>
    <dbReference type="NCBI Taxonomy" id="1975043"/>
    <lineage>
        <taxon>Bacteria</taxon>
        <taxon>Candidatus Vogeliibacteriota</taxon>
    </lineage>
</organism>
<dbReference type="Pfam" id="PF01230">
    <property type="entry name" value="HIT"/>
    <property type="match status" value="1"/>
</dbReference>
<evidence type="ECO:0000256" key="1">
    <source>
        <dbReference type="PIRSR" id="PIRSR601310-1"/>
    </source>
</evidence>
<dbReference type="PANTHER" id="PTHR46648:SF1">
    <property type="entry name" value="ADENOSINE 5'-MONOPHOSPHORAMIDASE HNT1"/>
    <property type="match status" value="1"/>
</dbReference>
<reference evidence="5 6" key="1">
    <citation type="submission" date="2017-09" db="EMBL/GenBank/DDBJ databases">
        <title>Depth-based differentiation of microbial function through sediment-hosted aquifers and enrichment of novel symbionts in the deep terrestrial subsurface.</title>
        <authorList>
            <person name="Probst A.J."/>
            <person name="Ladd B."/>
            <person name="Jarett J.K."/>
            <person name="Geller-Mcgrath D.E."/>
            <person name="Sieber C.M."/>
            <person name="Emerson J.B."/>
            <person name="Anantharaman K."/>
            <person name="Thomas B.C."/>
            <person name="Malmstrom R."/>
            <person name="Stieglmeier M."/>
            <person name="Klingl A."/>
            <person name="Woyke T."/>
            <person name="Ryan C.M."/>
            <person name="Banfield J.F."/>
        </authorList>
    </citation>
    <scope>NUCLEOTIDE SEQUENCE [LARGE SCALE GENOMIC DNA]</scope>
    <source>
        <strain evidence="5">CG10_big_fil_rev_8_21_14_0_10_49_38</strain>
    </source>
</reference>
<dbReference type="CDD" id="cd01277">
    <property type="entry name" value="HINT_subgroup"/>
    <property type="match status" value="1"/>
</dbReference>
<dbReference type="PANTHER" id="PTHR46648">
    <property type="entry name" value="HIT FAMILY PROTEIN 1"/>
    <property type="match status" value="1"/>
</dbReference>
<evidence type="ECO:0000313" key="5">
    <source>
        <dbReference type="EMBL" id="PIR46415.1"/>
    </source>
</evidence>
<dbReference type="InterPro" id="IPR036265">
    <property type="entry name" value="HIT-like_sf"/>
</dbReference>
<gene>
    <name evidence="5" type="ORF">COV08_00585</name>
</gene>
<evidence type="ECO:0000259" key="4">
    <source>
        <dbReference type="PROSITE" id="PS51084"/>
    </source>
</evidence>
<dbReference type="InterPro" id="IPR039384">
    <property type="entry name" value="HINT"/>
</dbReference>
<feature type="short sequence motif" description="Histidine triad motif" evidence="2 3">
    <location>
        <begin position="97"/>
        <end position="101"/>
    </location>
</feature>
<dbReference type="GO" id="GO:0003824">
    <property type="term" value="F:catalytic activity"/>
    <property type="evidence" value="ECO:0007669"/>
    <property type="project" value="InterPro"/>
</dbReference>
<proteinExistence type="predicted"/>
<dbReference type="Gene3D" id="3.30.428.10">
    <property type="entry name" value="HIT-like"/>
    <property type="match status" value="1"/>
</dbReference>
<sequence length="137" mass="15196">MTDCLFCRIAEKEIASYVVYEDETWLAFLDINPVNLGHTLLVPKQHRRNLFDLPADLASKLGPVLQKLAGAVKSGAQADGLNVIWNNEPAAGQIIFHAHVHLVPRFVGDGLEPWPGRRDQTKADFEQTEQAIKQALG</sequence>
<feature type="active site" description="Tele-AMP-histidine intermediate" evidence="1">
    <location>
        <position position="99"/>
    </location>
</feature>
<comment type="caution">
    <text evidence="5">The sequence shown here is derived from an EMBL/GenBank/DDBJ whole genome shotgun (WGS) entry which is preliminary data.</text>
</comment>
<dbReference type="InterPro" id="IPR001310">
    <property type="entry name" value="Histidine_triad_HIT"/>
</dbReference>
<dbReference type="InterPro" id="IPR011146">
    <property type="entry name" value="HIT-like"/>
</dbReference>
<name>A0A2H0RKV0_9BACT</name>
<dbReference type="PRINTS" id="PR00332">
    <property type="entry name" value="HISTRIAD"/>
</dbReference>
<evidence type="ECO:0000313" key="6">
    <source>
        <dbReference type="Proteomes" id="UP000230431"/>
    </source>
</evidence>
<evidence type="ECO:0000256" key="2">
    <source>
        <dbReference type="PIRSR" id="PIRSR601310-3"/>
    </source>
</evidence>
<feature type="domain" description="HIT" evidence="4">
    <location>
        <begin position="5"/>
        <end position="112"/>
    </location>
</feature>
<evidence type="ECO:0000256" key="3">
    <source>
        <dbReference type="PROSITE-ProRule" id="PRU00464"/>
    </source>
</evidence>
<dbReference type="Proteomes" id="UP000230431">
    <property type="component" value="Unassembled WGS sequence"/>
</dbReference>